<reference evidence="1 2" key="1">
    <citation type="submission" date="2010-07" db="EMBL/GenBank/DDBJ databases">
        <title>The draft genome of Paenibacillus curdlanolyticus YK9.</title>
        <authorList>
            <consortium name="US DOE Joint Genome Institute (JGI-PGF)"/>
            <person name="Lucas S."/>
            <person name="Copeland A."/>
            <person name="Lapidus A."/>
            <person name="Cheng J.-F."/>
            <person name="Bruce D."/>
            <person name="Goodwin L."/>
            <person name="Pitluck S."/>
            <person name="Land M.L."/>
            <person name="Hauser L."/>
            <person name="Chang Y.-J."/>
            <person name="Jeffries C."/>
            <person name="Anderson I.J."/>
            <person name="Johnson E."/>
            <person name="Loganathan U."/>
            <person name="Mulhopadhyay B."/>
            <person name="Kyrpides N."/>
            <person name="Woyke T.J."/>
        </authorList>
    </citation>
    <scope>NUCLEOTIDE SEQUENCE [LARGE SCALE GENOMIC DNA]</scope>
    <source>
        <strain evidence="1 2">YK9</strain>
    </source>
</reference>
<dbReference type="AlphaFoldDB" id="E0IB84"/>
<proteinExistence type="predicted"/>
<dbReference type="InterPro" id="IPR025063">
    <property type="entry name" value="DUF4004"/>
</dbReference>
<sequence>MEQELISKKELLERTGISYGQLYRWKRKQLIPEEWFIRKATFTGQETFFPRQLVLSRIDHIVQFKEDLSLDQLADRLSPLQADIRIREEELRSRSIVSADLLARYAGPFLQEGALSFDLAFYLYVLDQLGASTSSALSDADGRRLLRLLQEHYPQVEGKQSELIMLGAQGLSLFMLQCGFGELYTDEQATVSVRLSLGELMESFKMKLYSFEA</sequence>
<dbReference type="Proteomes" id="UP000005387">
    <property type="component" value="Unassembled WGS sequence"/>
</dbReference>
<dbReference type="STRING" id="717606.PaecuDRAFT_2811"/>
<protein>
    <submittedName>
        <fullName evidence="1">Uncharacterized protein</fullName>
    </submittedName>
</protein>
<dbReference type="OrthoDB" id="1648298at2"/>
<accession>E0IB84</accession>
<evidence type="ECO:0000313" key="1">
    <source>
        <dbReference type="EMBL" id="EFM10375.1"/>
    </source>
</evidence>
<keyword evidence="2" id="KW-1185">Reference proteome</keyword>
<dbReference type="RefSeq" id="WP_006038801.1">
    <property type="nucleotide sequence ID" value="NZ_AEDD01000007.1"/>
</dbReference>
<name>E0IB84_9BACL</name>
<evidence type="ECO:0000313" key="2">
    <source>
        <dbReference type="Proteomes" id="UP000005387"/>
    </source>
</evidence>
<organism evidence="1 2">
    <name type="scientific">Paenibacillus curdlanolyticus YK9</name>
    <dbReference type="NCBI Taxonomy" id="717606"/>
    <lineage>
        <taxon>Bacteria</taxon>
        <taxon>Bacillati</taxon>
        <taxon>Bacillota</taxon>
        <taxon>Bacilli</taxon>
        <taxon>Bacillales</taxon>
        <taxon>Paenibacillaceae</taxon>
        <taxon>Paenibacillus</taxon>
    </lineage>
</organism>
<dbReference type="EMBL" id="AEDD01000007">
    <property type="protein sequence ID" value="EFM10375.1"/>
    <property type="molecule type" value="Genomic_DNA"/>
</dbReference>
<dbReference type="Pfam" id="PF13171">
    <property type="entry name" value="DUF4004"/>
    <property type="match status" value="1"/>
</dbReference>
<dbReference type="eggNOG" id="COG0789">
    <property type="taxonomic scope" value="Bacteria"/>
</dbReference>
<gene>
    <name evidence="1" type="ORF">PaecuDRAFT_2811</name>
</gene>